<feature type="domain" description="FAD-binding" evidence="4">
    <location>
        <begin position="4"/>
        <end position="343"/>
    </location>
</feature>
<dbReference type="InterPro" id="IPR050641">
    <property type="entry name" value="RIFMO-like"/>
</dbReference>
<comment type="cofactor">
    <cofactor evidence="1">
        <name>FAD</name>
        <dbReference type="ChEBI" id="CHEBI:57692"/>
    </cofactor>
</comment>
<dbReference type="Gene3D" id="3.30.70.2450">
    <property type="match status" value="1"/>
</dbReference>
<dbReference type="AlphaFoldDB" id="A0A318JTB7"/>
<dbReference type="InterPro" id="IPR002938">
    <property type="entry name" value="FAD-bd"/>
</dbReference>
<evidence type="ECO:0000259" key="4">
    <source>
        <dbReference type="Pfam" id="PF01494"/>
    </source>
</evidence>
<dbReference type="OrthoDB" id="8670884at2"/>
<dbReference type="Gene3D" id="3.40.30.120">
    <property type="match status" value="1"/>
</dbReference>
<dbReference type="PANTHER" id="PTHR43004:SF19">
    <property type="entry name" value="BINDING MONOOXYGENASE, PUTATIVE (JCVI)-RELATED"/>
    <property type="match status" value="1"/>
</dbReference>
<dbReference type="Proteomes" id="UP000247569">
    <property type="component" value="Unassembled WGS sequence"/>
</dbReference>
<evidence type="ECO:0000313" key="6">
    <source>
        <dbReference type="Proteomes" id="UP000247569"/>
    </source>
</evidence>
<accession>A0A318JTB7</accession>
<dbReference type="GO" id="GO:0071949">
    <property type="term" value="F:FAD binding"/>
    <property type="evidence" value="ECO:0007669"/>
    <property type="project" value="InterPro"/>
</dbReference>
<keyword evidence="2" id="KW-0285">Flavoprotein</keyword>
<dbReference type="Pfam" id="PF21274">
    <property type="entry name" value="Rng_hyd_C"/>
    <property type="match status" value="1"/>
</dbReference>
<dbReference type="Gene3D" id="3.50.50.60">
    <property type="entry name" value="FAD/NAD(P)-binding domain"/>
    <property type="match status" value="1"/>
</dbReference>
<protein>
    <submittedName>
        <fullName evidence="5">2-polyprenyl-6-methoxyphenol hydroxylase-like FAD-dependent oxidoreductase</fullName>
    </submittedName>
</protein>
<evidence type="ECO:0000256" key="1">
    <source>
        <dbReference type="ARBA" id="ARBA00001974"/>
    </source>
</evidence>
<dbReference type="InterPro" id="IPR036188">
    <property type="entry name" value="FAD/NAD-bd_sf"/>
</dbReference>
<organism evidence="5 6">
    <name type="scientific">Nocardia tenerifensis</name>
    <dbReference type="NCBI Taxonomy" id="228006"/>
    <lineage>
        <taxon>Bacteria</taxon>
        <taxon>Bacillati</taxon>
        <taxon>Actinomycetota</taxon>
        <taxon>Actinomycetes</taxon>
        <taxon>Mycobacteriales</taxon>
        <taxon>Nocardiaceae</taxon>
        <taxon>Nocardia</taxon>
    </lineage>
</organism>
<keyword evidence="6" id="KW-1185">Reference proteome</keyword>
<reference evidence="5 6" key="1">
    <citation type="submission" date="2018-05" db="EMBL/GenBank/DDBJ databases">
        <title>Genomic Encyclopedia of Type Strains, Phase IV (KMG-IV): sequencing the most valuable type-strain genomes for metagenomic binning, comparative biology and taxonomic classification.</title>
        <authorList>
            <person name="Goeker M."/>
        </authorList>
    </citation>
    <scope>NUCLEOTIDE SEQUENCE [LARGE SCALE GENOMIC DNA]</scope>
    <source>
        <strain evidence="5 6">DSM 44704</strain>
    </source>
</reference>
<dbReference type="PANTHER" id="PTHR43004">
    <property type="entry name" value="TRK SYSTEM POTASSIUM UPTAKE PROTEIN"/>
    <property type="match status" value="1"/>
</dbReference>
<name>A0A318JTB7_9NOCA</name>
<dbReference type="Pfam" id="PF01494">
    <property type="entry name" value="FAD_binding_3"/>
    <property type="match status" value="1"/>
</dbReference>
<evidence type="ECO:0000256" key="3">
    <source>
        <dbReference type="ARBA" id="ARBA00022827"/>
    </source>
</evidence>
<dbReference type="PRINTS" id="PR00420">
    <property type="entry name" value="RNGMNOXGNASE"/>
</dbReference>
<dbReference type="RefSeq" id="WP_051187871.1">
    <property type="nucleotide sequence ID" value="NZ_QJKF01000022.1"/>
</dbReference>
<comment type="caution">
    <text evidence="5">The sequence shown here is derived from an EMBL/GenBank/DDBJ whole genome shotgun (WGS) entry which is preliminary data.</text>
</comment>
<dbReference type="GO" id="GO:0016709">
    <property type="term" value="F:oxidoreductase activity, acting on paired donors, with incorporation or reduction of molecular oxygen, NAD(P)H as one donor, and incorporation of one atom of oxygen"/>
    <property type="evidence" value="ECO:0007669"/>
    <property type="project" value="UniProtKB-ARBA"/>
</dbReference>
<keyword evidence="3" id="KW-0274">FAD</keyword>
<gene>
    <name evidence="5" type="ORF">DFR70_12225</name>
</gene>
<dbReference type="EMBL" id="QJKF01000022">
    <property type="protein sequence ID" value="PXX54884.1"/>
    <property type="molecule type" value="Genomic_DNA"/>
</dbReference>
<dbReference type="SUPFAM" id="SSF51905">
    <property type="entry name" value="FAD/NAD(P)-binding domain"/>
    <property type="match status" value="1"/>
</dbReference>
<evidence type="ECO:0000256" key="2">
    <source>
        <dbReference type="ARBA" id="ARBA00022630"/>
    </source>
</evidence>
<proteinExistence type="predicted"/>
<sequence length="539" mass="57144">MNERVDVLIVGAGPSGLTLACELISQGISFRIIDKSMSSTKASRAIGISARALEVLHHFGAAEQLVERGVRCGHAHFHSGARQTAKISAETVRHCRFPFMLSVPQSATEEVLERRLTELGGTVERGVELVGLDIRTDSVIATVAAADGASEEPVTAGWVVGADGSHSAVRKFAGIPFDTQEAPETFMIVDVFGERSSTDAGHYYFHPDGMALIAPLPDGSFRLAATVHGAQGRATTLEYVQELFDRRTGSGIRVRELRDAGWGVATVKVRTGIASRYRSGRCLIVGDAAHSYGPLGGQGMNGGIQDSCNLAWKLALVCRGVAGESLLDSYEKERLHGASLAMRAATSQTRLATIRPRVVRYLRDALLGLGTVTGLLDRLLIPTLTQLSIGYPAEALPGADQAASAQAGRRVPDVAISATVRVHDLLQPGRFTALVVGARPTDSSEIEGIAKHFEARHRGLVSPVVLGREAIALSLDGIEQHVDADGVVHAELAVGRPSVLLVRPDGRLAARRSLSKAEELSSVLDQVLGSTAPLVAATR</sequence>
<dbReference type="PROSITE" id="PS51257">
    <property type="entry name" value="PROKAR_LIPOPROTEIN"/>
    <property type="match status" value="1"/>
</dbReference>
<evidence type="ECO:0000313" key="5">
    <source>
        <dbReference type="EMBL" id="PXX54884.1"/>
    </source>
</evidence>